<evidence type="ECO:0000256" key="5">
    <source>
        <dbReference type="ARBA" id="ARBA00023239"/>
    </source>
</evidence>
<evidence type="ECO:0000256" key="2">
    <source>
        <dbReference type="ARBA" id="ARBA00006333"/>
    </source>
</evidence>
<evidence type="ECO:0000256" key="1">
    <source>
        <dbReference type="ARBA" id="ARBA00001946"/>
    </source>
</evidence>
<keyword evidence="8" id="KW-1185">Reference proteome</keyword>
<sequence>MITTPELPSSFVLRNICEITGSVFELKQNFNQDIARNTIVQWFASFKVYDEAKAQKWLEYGRFDTFAALSFPDADLSHLETCLAFLLWAFSTDDLSDEGELQCKPDDVKSGHAASYMILHDANAPQPDYPYAAMLWDLLRRIRSTASAGTVNRHVSLSRSMWTIYLLSGSRFIQAFLDWSESQVQQAANRSVDRMPPVEEFILMRRCTIGAALVEGIIVFVLHNTKLTHSLSTFLAMVEYSLDIELPDYVFQDPIFIGMSHAMADIMTWPNDLCSFNKEQADGDYQNLVCVLQHTYGLDLQGAVDMLTDMIRDRVQDYTDLKKRLPSFGSEVDTAVRRYHEAMENFTQGCVVWYYSSPRYFRNTNPLGKDMVVIELFPRN</sequence>
<name>A0AAW0DZA3_9AGAR</name>
<dbReference type="GO" id="GO:0010333">
    <property type="term" value="F:terpene synthase activity"/>
    <property type="evidence" value="ECO:0007669"/>
    <property type="project" value="InterPro"/>
</dbReference>
<accession>A0AAW0DZA3</accession>
<keyword evidence="3 6" id="KW-0479">Metal-binding</keyword>
<dbReference type="InterPro" id="IPR008949">
    <property type="entry name" value="Isoprenoid_synthase_dom_sf"/>
</dbReference>
<gene>
    <name evidence="7" type="ORF">VNI00_002927</name>
</gene>
<keyword evidence="4 6" id="KW-0460">Magnesium</keyword>
<organism evidence="7 8">
    <name type="scientific">Paramarasmius palmivorus</name>
    <dbReference type="NCBI Taxonomy" id="297713"/>
    <lineage>
        <taxon>Eukaryota</taxon>
        <taxon>Fungi</taxon>
        <taxon>Dikarya</taxon>
        <taxon>Basidiomycota</taxon>
        <taxon>Agaricomycotina</taxon>
        <taxon>Agaricomycetes</taxon>
        <taxon>Agaricomycetidae</taxon>
        <taxon>Agaricales</taxon>
        <taxon>Marasmiineae</taxon>
        <taxon>Marasmiaceae</taxon>
        <taxon>Paramarasmius</taxon>
    </lineage>
</organism>
<evidence type="ECO:0000256" key="6">
    <source>
        <dbReference type="RuleBase" id="RU366034"/>
    </source>
</evidence>
<dbReference type="SFLD" id="SFLDG01020">
    <property type="entry name" value="Terpene_Cyclase_Like_2"/>
    <property type="match status" value="1"/>
</dbReference>
<dbReference type="SUPFAM" id="SSF48576">
    <property type="entry name" value="Terpenoid synthases"/>
    <property type="match status" value="1"/>
</dbReference>
<dbReference type="GO" id="GO:0046872">
    <property type="term" value="F:metal ion binding"/>
    <property type="evidence" value="ECO:0007669"/>
    <property type="project" value="UniProtKB-KW"/>
</dbReference>
<dbReference type="Pfam" id="PF19086">
    <property type="entry name" value="Terpene_syn_C_2"/>
    <property type="match status" value="2"/>
</dbReference>
<evidence type="ECO:0000256" key="4">
    <source>
        <dbReference type="ARBA" id="ARBA00022842"/>
    </source>
</evidence>
<dbReference type="SFLD" id="SFLDS00005">
    <property type="entry name" value="Isoprenoid_Synthase_Type_I"/>
    <property type="match status" value="1"/>
</dbReference>
<dbReference type="InterPro" id="IPR034686">
    <property type="entry name" value="Terpene_cyclase-like_2"/>
</dbReference>
<dbReference type="EC" id="4.2.3.-" evidence="6"/>
<dbReference type="GO" id="GO:0008299">
    <property type="term" value="P:isoprenoid biosynthetic process"/>
    <property type="evidence" value="ECO:0007669"/>
    <property type="project" value="UniProtKB-ARBA"/>
</dbReference>
<dbReference type="Proteomes" id="UP001383192">
    <property type="component" value="Unassembled WGS sequence"/>
</dbReference>
<protein>
    <recommendedName>
        <fullName evidence="6">Terpene synthase</fullName>
        <ecNumber evidence="6">4.2.3.-</ecNumber>
    </recommendedName>
</protein>
<evidence type="ECO:0000313" key="7">
    <source>
        <dbReference type="EMBL" id="KAK7056373.1"/>
    </source>
</evidence>
<dbReference type="PANTHER" id="PTHR35201">
    <property type="entry name" value="TERPENE SYNTHASE"/>
    <property type="match status" value="1"/>
</dbReference>
<comment type="cofactor">
    <cofactor evidence="1 6">
        <name>Mg(2+)</name>
        <dbReference type="ChEBI" id="CHEBI:18420"/>
    </cofactor>
</comment>
<evidence type="ECO:0000256" key="3">
    <source>
        <dbReference type="ARBA" id="ARBA00022723"/>
    </source>
</evidence>
<proteinExistence type="inferred from homology"/>
<comment type="similarity">
    <text evidence="2 6">Belongs to the terpene synthase family.</text>
</comment>
<dbReference type="Gene3D" id="1.10.600.10">
    <property type="entry name" value="Farnesyl Diphosphate Synthase"/>
    <property type="match status" value="1"/>
</dbReference>
<dbReference type="AlphaFoldDB" id="A0AAW0DZA3"/>
<reference evidence="7 8" key="1">
    <citation type="submission" date="2024-01" db="EMBL/GenBank/DDBJ databases">
        <title>A draft genome for a cacao thread blight-causing isolate of Paramarasmius palmivorus.</title>
        <authorList>
            <person name="Baruah I.K."/>
            <person name="Bukari Y."/>
            <person name="Amoako-Attah I."/>
            <person name="Meinhardt L.W."/>
            <person name="Bailey B.A."/>
            <person name="Cohen S.P."/>
        </authorList>
    </citation>
    <scope>NUCLEOTIDE SEQUENCE [LARGE SCALE GENOMIC DNA]</scope>
    <source>
        <strain evidence="7 8">GH-12</strain>
    </source>
</reference>
<dbReference type="PANTHER" id="PTHR35201:SF4">
    <property type="entry name" value="BETA-PINACENE SYNTHASE-RELATED"/>
    <property type="match status" value="1"/>
</dbReference>
<dbReference type="EMBL" id="JAYKXP010000007">
    <property type="protein sequence ID" value="KAK7056373.1"/>
    <property type="molecule type" value="Genomic_DNA"/>
</dbReference>
<keyword evidence="5 6" id="KW-0456">Lyase</keyword>
<comment type="caution">
    <text evidence="7">The sequence shown here is derived from an EMBL/GenBank/DDBJ whole genome shotgun (WGS) entry which is preliminary data.</text>
</comment>
<evidence type="ECO:0000313" key="8">
    <source>
        <dbReference type="Proteomes" id="UP001383192"/>
    </source>
</evidence>